<reference evidence="1" key="1">
    <citation type="submission" date="2021-01" db="EMBL/GenBank/DDBJ databases">
        <authorList>
            <person name="Sun Q."/>
        </authorList>
    </citation>
    <scope>NUCLEOTIDE SEQUENCE</scope>
    <source>
        <strain evidence="1">YIM B02566</strain>
    </source>
</reference>
<accession>A0ACC5R9I3</accession>
<protein>
    <submittedName>
        <fullName evidence="1">LysR family transcriptional regulator</fullName>
    </submittedName>
</protein>
<proteinExistence type="predicted"/>
<keyword evidence="2" id="KW-1185">Reference proteome</keyword>
<sequence>MRQFRSIPPLQYLLGFEAAARLGSFGRAAEELGLTQSAISHQMRLLEERLGQALFLRHGRSVRLTDAGRDYQRTVARSLAQLDEGCRRLDSFRKPGSVVIYAPRDFAARWLMPRLHALRRAVPKCDPWLDTSGAAIDFKTMEISIAIQRLREPDPAHLSHRLMDDVLAPVISPDLAKTPMASSSDLLKHPLLHDERAENWADWFAYQKVKPGNISAGFDFSDSDFALAAAELGHGVALASLPLAARAIEEGRLVRPVKGALKTDQAWFAVTTAIELGDPVTQEVWNWLIAQSAEDSAP</sequence>
<organism evidence="1 2">
    <name type="scientific">Taklimakanibacter albus</name>
    <dbReference type="NCBI Taxonomy" id="2800327"/>
    <lineage>
        <taxon>Bacteria</taxon>
        <taxon>Pseudomonadati</taxon>
        <taxon>Pseudomonadota</taxon>
        <taxon>Alphaproteobacteria</taxon>
        <taxon>Hyphomicrobiales</taxon>
        <taxon>Aestuariivirgaceae</taxon>
        <taxon>Taklimakanibacter</taxon>
    </lineage>
</organism>
<evidence type="ECO:0000313" key="1">
    <source>
        <dbReference type="EMBL" id="MBK1869289.1"/>
    </source>
</evidence>
<evidence type="ECO:0000313" key="2">
    <source>
        <dbReference type="Proteomes" id="UP000616151"/>
    </source>
</evidence>
<dbReference type="EMBL" id="JAENHL010000008">
    <property type="protein sequence ID" value="MBK1869289.1"/>
    <property type="molecule type" value="Genomic_DNA"/>
</dbReference>
<dbReference type="Proteomes" id="UP000616151">
    <property type="component" value="Unassembled WGS sequence"/>
</dbReference>
<comment type="caution">
    <text evidence="1">The sequence shown here is derived from an EMBL/GenBank/DDBJ whole genome shotgun (WGS) entry which is preliminary data.</text>
</comment>
<gene>
    <name evidence="1" type="ORF">JHL16_23210</name>
</gene>
<name>A0ACC5R9I3_9HYPH</name>